<keyword evidence="2" id="KW-0812">Transmembrane</keyword>
<proteinExistence type="predicted"/>
<feature type="transmembrane region" description="Helical" evidence="2">
    <location>
        <begin position="146"/>
        <end position="168"/>
    </location>
</feature>
<dbReference type="EMBL" id="VFOV01000001">
    <property type="protein sequence ID" value="TQL66308.1"/>
    <property type="molecule type" value="Genomic_DNA"/>
</dbReference>
<evidence type="ECO:0000313" key="3">
    <source>
        <dbReference type="EMBL" id="TQL66308.1"/>
    </source>
</evidence>
<dbReference type="OrthoDB" id="9879098at2"/>
<accession>A0A543A139</accession>
<reference evidence="3 4" key="1">
    <citation type="submission" date="2019-06" db="EMBL/GenBank/DDBJ databases">
        <title>Sequencing the genomes of 1000 actinobacteria strains.</title>
        <authorList>
            <person name="Klenk H.-P."/>
        </authorList>
    </citation>
    <scope>NUCLEOTIDE SEQUENCE [LARGE SCALE GENOMIC DNA]</scope>
    <source>
        <strain evidence="3 4">DSM 25218</strain>
    </source>
</reference>
<sequence length="169" mass="18137">MGAAIISGLFAVALACLAWMFKNGSRRARLLNRIERYAQILDNLPDDHPARAHLDAVLAADTEQLLALTGRPTGHGAYEPTPTDDDADKDEDVIDWMGDEQERRISPPTAPSTPVAPPLSRAGRSKGVTNSTLPPRRALLSGNGSMILWVLAGLFAVATVGLVVNALWF</sequence>
<dbReference type="RefSeq" id="WP_141778528.1">
    <property type="nucleotide sequence ID" value="NZ_VFOV01000001.1"/>
</dbReference>
<protein>
    <submittedName>
        <fullName evidence="3">Uncharacterized protein</fullName>
    </submittedName>
</protein>
<gene>
    <name evidence="3" type="ORF">FB381_0159</name>
</gene>
<feature type="region of interest" description="Disordered" evidence="1">
    <location>
        <begin position="69"/>
        <end position="136"/>
    </location>
</feature>
<feature type="compositionally biased region" description="Acidic residues" evidence="1">
    <location>
        <begin position="82"/>
        <end position="99"/>
    </location>
</feature>
<evidence type="ECO:0000256" key="2">
    <source>
        <dbReference type="SAM" id="Phobius"/>
    </source>
</evidence>
<evidence type="ECO:0000256" key="1">
    <source>
        <dbReference type="SAM" id="MobiDB-lite"/>
    </source>
</evidence>
<feature type="compositionally biased region" description="Pro residues" evidence="1">
    <location>
        <begin position="108"/>
        <end position="117"/>
    </location>
</feature>
<keyword evidence="4" id="KW-1185">Reference proteome</keyword>
<keyword evidence="2" id="KW-1133">Transmembrane helix</keyword>
<dbReference type="Proteomes" id="UP000320209">
    <property type="component" value="Unassembled WGS sequence"/>
</dbReference>
<evidence type="ECO:0000313" key="4">
    <source>
        <dbReference type="Proteomes" id="UP000320209"/>
    </source>
</evidence>
<organism evidence="3 4">
    <name type="scientific">Nocardioides albertanoniae</name>
    <dbReference type="NCBI Taxonomy" id="1175486"/>
    <lineage>
        <taxon>Bacteria</taxon>
        <taxon>Bacillati</taxon>
        <taxon>Actinomycetota</taxon>
        <taxon>Actinomycetes</taxon>
        <taxon>Propionibacteriales</taxon>
        <taxon>Nocardioidaceae</taxon>
        <taxon>Nocardioides</taxon>
    </lineage>
</organism>
<keyword evidence="2" id="KW-0472">Membrane</keyword>
<name>A0A543A139_9ACTN</name>
<comment type="caution">
    <text evidence="3">The sequence shown here is derived from an EMBL/GenBank/DDBJ whole genome shotgun (WGS) entry which is preliminary data.</text>
</comment>
<dbReference type="AlphaFoldDB" id="A0A543A139"/>